<dbReference type="EMBL" id="AM260480">
    <property type="protein sequence ID" value="CAJ97355.1"/>
    <property type="molecule type" value="Genomic_DNA"/>
</dbReference>
<protein>
    <submittedName>
        <fullName evidence="1">Uncharacterized protein</fullName>
    </submittedName>
</protein>
<evidence type="ECO:0000313" key="1">
    <source>
        <dbReference type="EMBL" id="CAJ97355.1"/>
    </source>
</evidence>
<reference evidence="1 2" key="1">
    <citation type="journal article" date="2006" name="Nat. Biotechnol.">
        <title>Genome sequence of the bioplastic-producing 'Knallgas' bacterium Ralstonia eutropha H16.</title>
        <authorList>
            <person name="Pohlmann A."/>
            <person name="Fricke W.F."/>
            <person name="Reinecke F."/>
            <person name="Kusian B."/>
            <person name="Liesegang H."/>
            <person name="Cramm R."/>
            <person name="Eitinger T."/>
            <person name="Ewering C."/>
            <person name="Potter M."/>
            <person name="Schwartz E."/>
            <person name="Strittmatter A."/>
            <person name="Voss I."/>
            <person name="Gottschalk G."/>
            <person name="Steinbuechel A."/>
            <person name="Friedrich B."/>
            <person name="Bowien B."/>
        </authorList>
    </citation>
    <scope>NUCLEOTIDE SEQUENCE [LARGE SCALE GENOMIC DNA]</scope>
    <source>
        <strain evidence="2">ATCC 17699 / DSM 428 / KCTC 22496 / NCIMB 10442 / H16 / Stanier 337</strain>
    </source>
</reference>
<dbReference type="HOGENOM" id="CLU_1303208_0_0_4"/>
<keyword evidence="2" id="KW-1185">Reference proteome</keyword>
<dbReference type="KEGG" id="reh:H16_B2573"/>
<gene>
    <name evidence="1" type="ordered locus">H16_B2573</name>
</gene>
<sequence>MLPGRVNCNAGFRRATRCKSAPAGLAQRVIPHPAYATGTRRRTSAATTRAAARMARCSGETDWSATAPQGLPALVPHTANPRGISLCGPWHTCRSGKTGAHGPVPMEPAIACRRKPRHASSAITHDGAPALLPARGSAAVGGGPAVVATAAPSAGAYAARHAGRARRWLRSDGQARSCQGCLPAPRGQAARVTAGSIGNAGCRGRLAPRTE</sequence>
<evidence type="ECO:0000313" key="2">
    <source>
        <dbReference type="Proteomes" id="UP000008210"/>
    </source>
</evidence>
<dbReference type="AlphaFoldDB" id="Q0JY19"/>
<dbReference type="Proteomes" id="UP000008210">
    <property type="component" value="Chromosome 2"/>
</dbReference>
<name>Q0JY19_CUPNH</name>
<proteinExistence type="predicted"/>
<accession>Q0JY19</accession>
<organism evidence="1 2">
    <name type="scientific">Cupriavidus necator (strain ATCC 17699 / DSM 428 / KCTC 22496 / NCIMB 10442 / H16 / Stanier 337)</name>
    <name type="common">Ralstonia eutropha</name>
    <dbReference type="NCBI Taxonomy" id="381666"/>
    <lineage>
        <taxon>Bacteria</taxon>
        <taxon>Pseudomonadati</taxon>
        <taxon>Pseudomonadota</taxon>
        <taxon>Betaproteobacteria</taxon>
        <taxon>Burkholderiales</taxon>
        <taxon>Burkholderiaceae</taxon>
        <taxon>Cupriavidus</taxon>
    </lineage>
</organism>